<feature type="compositionally biased region" description="Polar residues" evidence="1">
    <location>
        <begin position="111"/>
        <end position="127"/>
    </location>
</feature>
<feature type="compositionally biased region" description="Polar residues" evidence="1">
    <location>
        <begin position="197"/>
        <end position="211"/>
    </location>
</feature>
<evidence type="ECO:0000313" key="3">
    <source>
        <dbReference type="Proteomes" id="UP000289738"/>
    </source>
</evidence>
<reference evidence="2 3" key="1">
    <citation type="submission" date="2019-01" db="EMBL/GenBank/DDBJ databases">
        <title>Sequencing of cultivated peanut Arachis hypogaea provides insights into genome evolution and oil improvement.</title>
        <authorList>
            <person name="Chen X."/>
        </authorList>
    </citation>
    <scope>NUCLEOTIDE SEQUENCE [LARGE SCALE GENOMIC DNA]</scope>
    <source>
        <strain evidence="3">cv. Fuhuasheng</strain>
        <tissue evidence="2">Leaves</tissue>
    </source>
</reference>
<comment type="caution">
    <text evidence="2">The sequence shown here is derived from an EMBL/GenBank/DDBJ whole genome shotgun (WGS) entry which is preliminary data.</text>
</comment>
<accession>A0A444XZI1</accession>
<dbReference type="AlphaFoldDB" id="A0A444XZI1"/>
<keyword evidence="3" id="KW-1185">Reference proteome</keyword>
<proteinExistence type="predicted"/>
<feature type="compositionally biased region" description="Basic residues" evidence="1">
    <location>
        <begin position="71"/>
        <end position="80"/>
    </location>
</feature>
<feature type="region of interest" description="Disordered" evidence="1">
    <location>
        <begin position="36"/>
        <end position="219"/>
    </location>
</feature>
<evidence type="ECO:0000256" key="1">
    <source>
        <dbReference type="SAM" id="MobiDB-lite"/>
    </source>
</evidence>
<organism evidence="2 3">
    <name type="scientific">Arachis hypogaea</name>
    <name type="common">Peanut</name>
    <dbReference type="NCBI Taxonomy" id="3818"/>
    <lineage>
        <taxon>Eukaryota</taxon>
        <taxon>Viridiplantae</taxon>
        <taxon>Streptophyta</taxon>
        <taxon>Embryophyta</taxon>
        <taxon>Tracheophyta</taxon>
        <taxon>Spermatophyta</taxon>
        <taxon>Magnoliopsida</taxon>
        <taxon>eudicotyledons</taxon>
        <taxon>Gunneridae</taxon>
        <taxon>Pentapetalae</taxon>
        <taxon>rosids</taxon>
        <taxon>fabids</taxon>
        <taxon>Fabales</taxon>
        <taxon>Fabaceae</taxon>
        <taxon>Papilionoideae</taxon>
        <taxon>50 kb inversion clade</taxon>
        <taxon>dalbergioids sensu lato</taxon>
        <taxon>Dalbergieae</taxon>
        <taxon>Pterocarpus clade</taxon>
        <taxon>Arachis</taxon>
    </lineage>
</organism>
<evidence type="ECO:0000313" key="2">
    <source>
        <dbReference type="EMBL" id="RYQ95095.1"/>
    </source>
</evidence>
<name>A0A444XZI1_ARAHY</name>
<dbReference type="EMBL" id="SDMP01000018">
    <property type="protein sequence ID" value="RYQ95095.1"/>
    <property type="molecule type" value="Genomic_DNA"/>
</dbReference>
<dbReference type="Proteomes" id="UP000289738">
    <property type="component" value="Chromosome B08"/>
</dbReference>
<protein>
    <submittedName>
        <fullName evidence="2">Uncharacterized protein</fullName>
    </submittedName>
</protein>
<feature type="compositionally biased region" description="Low complexity" evidence="1">
    <location>
        <begin position="157"/>
        <end position="169"/>
    </location>
</feature>
<sequence length="219" mass="24200">MLGRIKGLLIKVRDKSRWCILENRLSMVKKCYKSVIHPSNGPDLWERTDYGDVMPPPYRRPSHRPAQQSKKPNKGKKKNSRTNSHPPAAKGGRKTTSSHSIAKIGVKRKTTSVTQPLSSTQSNSATQPKRPRDRPKGTTKPNCLAQEVPQPKKHPSPKSSAPFSSSTQPNTTSLLASQSILSTSSTQPPVQHKHTVRQTSRQPVGQFSIKNSRAPHVSP</sequence>
<feature type="compositionally biased region" description="Polar residues" evidence="1">
    <location>
        <begin position="170"/>
        <end position="189"/>
    </location>
</feature>
<gene>
    <name evidence="2" type="ORF">Ahy_B08g090113</name>
</gene>